<sequence length="157" mass="17394">MLLDTFGIMERTKKLQSISEDFDVPKNAPLEAEKRRPSQQQLQKPWSAFEVAKAVSVLGAGTGVGIATVTVTTIVATVFIFVMLVVFVFFVLRNVVVGSVSRLSSKPEIRMRREHSNVTVGYAATQQRGNNGVQKDRGMQRSPKKEDSAKCAKSSWY</sequence>
<feature type="compositionally biased region" description="Basic and acidic residues" evidence="1">
    <location>
        <begin position="134"/>
        <end position="150"/>
    </location>
</feature>
<dbReference type="Proteomes" id="UP000054560">
    <property type="component" value="Unassembled WGS sequence"/>
</dbReference>
<name>A0A0L0FEV2_9EUKA</name>
<feature type="region of interest" description="Disordered" evidence="1">
    <location>
        <begin position="120"/>
        <end position="157"/>
    </location>
</feature>
<feature type="transmembrane region" description="Helical" evidence="2">
    <location>
        <begin position="66"/>
        <end position="92"/>
    </location>
</feature>
<evidence type="ECO:0000313" key="4">
    <source>
        <dbReference type="Proteomes" id="UP000054560"/>
    </source>
</evidence>
<organism evidence="3 4">
    <name type="scientific">Sphaeroforma arctica JP610</name>
    <dbReference type="NCBI Taxonomy" id="667725"/>
    <lineage>
        <taxon>Eukaryota</taxon>
        <taxon>Ichthyosporea</taxon>
        <taxon>Ichthyophonida</taxon>
        <taxon>Sphaeroforma</taxon>
    </lineage>
</organism>
<keyword evidence="2" id="KW-0812">Transmembrane</keyword>
<feature type="compositionally biased region" description="Polar residues" evidence="1">
    <location>
        <begin position="124"/>
        <end position="133"/>
    </location>
</feature>
<keyword evidence="2" id="KW-0472">Membrane</keyword>
<keyword evidence="2" id="KW-1133">Transmembrane helix</keyword>
<proteinExistence type="predicted"/>
<accession>A0A0L0FEV2</accession>
<dbReference type="GeneID" id="25912676"/>
<evidence type="ECO:0000256" key="2">
    <source>
        <dbReference type="SAM" id="Phobius"/>
    </source>
</evidence>
<dbReference type="EMBL" id="KQ243710">
    <property type="protein sequence ID" value="KNC75302.1"/>
    <property type="molecule type" value="Genomic_DNA"/>
</dbReference>
<evidence type="ECO:0000256" key="1">
    <source>
        <dbReference type="SAM" id="MobiDB-lite"/>
    </source>
</evidence>
<protein>
    <submittedName>
        <fullName evidence="3">Uncharacterized protein</fullName>
    </submittedName>
</protein>
<evidence type="ECO:0000313" key="3">
    <source>
        <dbReference type="EMBL" id="KNC75302.1"/>
    </source>
</evidence>
<dbReference type="AlphaFoldDB" id="A0A0L0FEV2"/>
<keyword evidence="4" id="KW-1185">Reference proteome</keyword>
<dbReference type="RefSeq" id="XP_014149204.1">
    <property type="nucleotide sequence ID" value="XM_014293729.1"/>
</dbReference>
<reference evidence="3 4" key="1">
    <citation type="submission" date="2011-02" db="EMBL/GenBank/DDBJ databases">
        <title>The Genome Sequence of Sphaeroforma arctica JP610.</title>
        <authorList>
            <consortium name="The Broad Institute Genome Sequencing Platform"/>
            <person name="Russ C."/>
            <person name="Cuomo C."/>
            <person name="Young S.K."/>
            <person name="Zeng Q."/>
            <person name="Gargeya S."/>
            <person name="Alvarado L."/>
            <person name="Berlin A."/>
            <person name="Chapman S.B."/>
            <person name="Chen Z."/>
            <person name="Freedman E."/>
            <person name="Gellesch M."/>
            <person name="Goldberg J."/>
            <person name="Griggs A."/>
            <person name="Gujja S."/>
            <person name="Heilman E."/>
            <person name="Heiman D."/>
            <person name="Howarth C."/>
            <person name="Mehta T."/>
            <person name="Neiman D."/>
            <person name="Pearson M."/>
            <person name="Roberts A."/>
            <person name="Saif S."/>
            <person name="Shea T."/>
            <person name="Shenoy N."/>
            <person name="Sisk P."/>
            <person name="Stolte C."/>
            <person name="Sykes S."/>
            <person name="White J."/>
            <person name="Yandava C."/>
            <person name="Burger G."/>
            <person name="Gray M.W."/>
            <person name="Holland P.W.H."/>
            <person name="King N."/>
            <person name="Lang F.B.F."/>
            <person name="Roger A.J."/>
            <person name="Ruiz-Trillo I."/>
            <person name="Haas B."/>
            <person name="Nusbaum C."/>
            <person name="Birren B."/>
        </authorList>
    </citation>
    <scope>NUCLEOTIDE SEQUENCE [LARGE SCALE GENOMIC DNA]</scope>
    <source>
        <strain evidence="3 4">JP610</strain>
    </source>
</reference>
<gene>
    <name evidence="3" type="ORF">SARC_12172</name>
</gene>